<evidence type="ECO:0000313" key="1">
    <source>
        <dbReference type="EMBL" id="KHG29133.1"/>
    </source>
</evidence>
<proteinExistence type="predicted"/>
<gene>
    <name evidence="1" type="ORF">F383_35767</name>
</gene>
<dbReference type="AlphaFoldDB" id="A0A0B0PRP2"/>
<name>A0A0B0PRP2_GOSAR</name>
<keyword evidence="2" id="KW-1185">Reference proteome</keyword>
<dbReference type="Proteomes" id="UP000032142">
    <property type="component" value="Unassembled WGS sequence"/>
</dbReference>
<reference evidence="2" key="1">
    <citation type="submission" date="2014-09" db="EMBL/GenBank/DDBJ databases">
        <authorList>
            <person name="Mudge J."/>
            <person name="Ramaraj T."/>
            <person name="Lindquist I.E."/>
            <person name="Bharti A.K."/>
            <person name="Sundararajan A."/>
            <person name="Cameron C.T."/>
            <person name="Woodward J.E."/>
            <person name="May G.D."/>
            <person name="Brubaker C."/>
            <person name="Broadhvest J."/>
            <person name="Wilkins T.A."/>
        </authorList>
    </citation>
    <scope>NUCLEOTIDE SEQUENCE</scope>
    <source>
        <strain evidence="2">cv. AKA8401</strain>
    </source>
</reference>
<organism evidence="1 2">
    <name type="scientific">Gossypium arboreum</name>
    <name type="common">Tree cotton</name>
    <name type="synonym">Gossypium nanking</name>
    <dbReference type="NCBI Taxonomy" id="29729"/>
    <lineage>
        <taxon>Eukaryota</taxon>
        <taxon>Viridiplantae</taxon>
        <taxon>Streptophyta</taxon>
        <taxon>Embryophyta</taxon>
        <taxon>Tracheophyta</taxon>
        <taxon>Spermatophyta</taxon>
        <taxon>Magnoliopsida</taxon>
        <taxon>eudicotyledons</taxon>
        <taxon>Gunneridae</taxon>
        <taxon>Pentapetalae</taxon>
        <taxon>rosids</taxon>
        <taxon>malvids</taxon>
        <taxon>Malvales</taxon>
        <taxon>Malvaceae</taxon>
        <taxon>Malvoideae</taxon>
        <taxon>Gossypium</taxon>
    </lineage>
</organism>
<accession>A0A0B0PRP2</accession>
<protein>
    <submittedName>
        <fullName evidence="1">Uncharacterized protein</fullName>
    </submittedName>
</protein>
<dbReference type="EMBL" id="KN448115">
    <property type="protein sequence ID" value="KHG29133.1"/>
    <property type="molecule type" value="Genomic_DNA"/>
</dbReference>
<evidence type="ECO:0000313" key="2">
    <source>
        <dbReference type="Proteomes" id="UP000032142"/>
    </source>
</evidence>
<sequence length="18" mass="1924">MFDLLNCTQPCGLNGQAV</sequence>